<sequence length="242" mass="26688">MTNSQPSPSSVKVLAFDTFGTVTDWHTGISGAVTETLGDDLDAGAFTRAWRTRYAPIMGEVEAGERPWQGLDDLQRITVRDTADEFEVAIDDDQVESLVRAWRSIPAWPDAADGLRRLREKYTVVALSNGTVALLTEMAKHNDFGWDFIGGSDLWRHYKPSPATYRGIAYLLEVPTSQVMMVATHQSDLDAARSNGLRTAFIERPAEWGGQPKDDSGSPDNDLHATDVHDLADQLGVARAER</sequence>
<evidence type="ECO:0000313" key="4">
    <source>
        <dbReference type="EMBL" id="GAC67638.1"/>
    </source>
</evidence>
<evidence type="ECO:0000256" key="2">
    <source>
        <dbReference type="ARBA" id="ARBA00022801"/>
    </source>
</evidence>
<dbReference type="InterPro" id="IPR051540">
    <property type="entry name" value="S-2-haloacid_dehalogenase"/>
</dbReference>
<dbReference type="InterPro" id="IPR023198">
    <property type="entry name" value="PGP-like_dom2"/>
</dbReference>
<protein>
    <submittedName>
        <fullName evidence="4">Putative epoxide hydrolase</fullName>
    </submittedName>
</protein>
<dbReference type="eggNOG" id="COG1011">
    <property type="taxonomic scope" value="Bacteria"/>
</dbReference>
<dbReference type="NCBIfam" id="TIGR01493">
    <property type="entry name" value="HAD-SF-IA-v2"/>
    <property type="match status" value="1"/>
</dbReference>
<dbReference type="NCBIfam" id="TIGR01428">
    <property type="entry name" value="HAD_type_II"/>
    <property type="match status" value="1"/>
</dbReference>
<dbReference type="Gene3D" id="1.10.150.240">
    <property type="entry name" value="Putative phosphatase, domain 2"/>
    <property type="match status" value="1"/>
</dbReference>
<comment type="similarity">
    <text evidence="1">Belongs to the HAD-like hydrolase superfamily. S-2-haloalkanoic acid dehalogenase family.</text>
</comment>
<dbReference type="InterPro" id="IPR006328">
    <property type="entry name" value="2-HAD"/>
</dbReference>
<dbReference type="EMBL" id="BANX01000008">
    <property type="protein sequence ID" value="GAC67638.1"/>
    <property type="molecule type" value="Genomic_DNA"/>
</dbReference>
<feature type="region of interest" description="Disordered" evidence="3">
    <location>
        <begin position="203"/>
        <end position="242"/>
    </location>
</feature>
<accession>M0QGC8</accession>
<proteinExistence type="inferred from homology"/>
<dbReference type="RefSeq" id="WP_007619020.1">
    <property type="nucleotide sequence ID" value="NZ_BANX01000008.1"/>
</dbReference>
<evidence type="ECO:0000256" key="1">
    <source>
        <dbReference type="ARBA" id="ARBA00008106"/>
    </source>
</evidence>
<dbReference type="SUPFAM" id="SSF56784">
    <property type="entry name" value="HAD-like"/>
    <property type="match status" value="1"/>
</dbReference>
<keyword evidence="5" id="KW-1185">Reference proteome</keyword>
<evidence type="ECO:0000313" key="5">
    <source>
        <dbReference type="Proteomes" id="UP000011666"/>
    </source>
</evidence>
<dbReference type="InterPro" id="IPR023214">
    <property type="entry name" value="HAD_sf"/>
</dbReference>
<dbReference type="PANTHER" id="PTHR43316:SF3">
    <property type="entry name" value="HALOACID DEHALOGENASE, TYPE II (AFU_ORTHOLOGUE AFUA_2G07750)-RELATED"/>
    <property type="match status" value="1"/>
</dbReference>
<feature type="compositionally biased region" description="Basic and acidic residues" evidence="3">
    <location>
        <begin position="212"/>
        <end position="232"/>
    </location>
</feature>
<gene>
    <name evidence="4" type="ORF">GS4_08_02230</name>
</gene>
<organism evidence="4 5">
    <name type="scientific">Gordonia soli NBRC 108243</name>
    <dbReference type="NCBI Taxonomy" id="1223545"/>
    <lineage>
        <taxon>Bacteria</taxon>
        <taxon>Bacillati</taxon>
        <taxon>Actinomycetota</taxon>
        <taxon>Actinomycetes</taxon>
        <taxon>Mycobacteriales</taxon>
        <taxon>Gordoniaceae</taxon>
        <taxon>Gordonia</taxon>
    </lineage>
</organism>
<dbReference type="STRING" id="1223545.GS4_08_02230"/>
<keyword evidence="2 4" id="KW-0378">Hydrolase</keyword>
<dbReference type="InterPro" id="IPR006439">
    <property type="entry name" value="HAD-SF_hydro_IA"/>
</dbReference>
<dbReference type="Proteomes" id="UP000011666">
    <property type="component" value="Unassembled WGS sequence"/>
</dbReference>
<comment type="caution">
    <text evidence="4">The sequence shown here is derived from an EMBL/GenBank/DDBJ whole genome shotgun (WGS) entry which is preliminary data.</text>
</comment>
<dbReference type="GO" id="GO:0019120">
    <property type="term" value="F:hydrolase activity, acting on acid halide bonds, in C-halide compounds"/>
    <property type="evidence" value="ECO:0007669"/>
    <property type="project" value="InterPro"/>
</dbReference>
<dbReference type="OrthoDB" id="3774052at2"/>
<dbReference type="AlphaFoldDB" id="M0QGC8"/>
<reference evidence="4 5" key="1">
    <citation type="submission" date="2013-01" db="EMBL/GenBank/DDBJ databases">
        <title>Whole genome shotgun sequence of Gordonia soli NBRC 108243.</title>
        <authorList>
            <person name="Isaki-Nakamura S."/>
            <person name="Hosoyama A."/>
            <person name="Tsuchikane K."/>
            <person name="Ando Y."/>
            <person name="Baba S."/>
            <person name="Ohji S."/>
            <person name="Hamada M."/>
            <person name="Tamura T."/>
            <person name="Yamazoe A."/>
            <person name="Yamazaki S."/>
            <person name="Fujita N."/>
        </authorList>
    </citation>
    <scope>NUCLEOTIDE SEQUENCE [LARGE SCALE GENOMIC DNA]</scope>
    <source>
        <strain evidence="4 5">NBRC 108243</strain>
    </source>
</reference>
<dbReference type="PANTHER" id="PTHR43316">
    <property type="entry name" value="HYDROLASE, HALOACID DELAHOGENASE-RELATED"/>
    <property type="match status" value="1"/>
</dbReference>
<dbReference type="InterPro" id="IPR036412">
    <property type="entry name" value="HAD-like_sf"/>
</dbReference>
<dbReference type="PRINTS" id="PR00413">
    <property type="entry name" value="HADHALOGNASE"/>
</dbReference>
<dbReference type="Pfam" id="PF00702">
    <property type="entry name" value="Hydrolase"/>
    <property type="match status" value="1"/>
</dbReference>
<name>M0QGC8_9ACTN</name>
<dbReference type="Gene3D" id="3.40.50.1000">
    <property type="entry name" value="HAD superfamily/HAD-like"/>
    <property type="match status" value="1"/>
</dbReference>
<dbReference type="CDD" id="cd02588">
    <property type="entry name" value="HAD_L2-DEX"/>
    <property type="match status" value="1"/>
</dbReference>
<evidence type="ECO:0000256" key="3">
    <source>
        <dbReference type="SAM" id="MobiDB-lite"/>
    </source>
</evidence>